<protein>
    <submittedName>
        <fullName evidence="2">Uncharacterized protein</fullName>
    </submittedName>
</protein>
<reference evidence="2" key="1">
    <citation type="submission" date="2014-09" db="EMBL/GenBank/DDBJ databases">
        <authorList>
            <person name="Magalhaes I.L.F."/>
            <person name="Oliveira U."/>
            <person name="Santos F.R."/>
            <person name="Vidigal T.H.D.A."/>
            <person name="Brescovit A.D."/>
            <person name="Santos A.J."/>
        </authorList>
    </citation>
    <scope>NUCLEOTIDE SEQUENCE</scope>
    <source>
        <tissue evidence="2">Shoot tissue taken approximately 20 cm above the soil surface</tissue>
    </source>
</reference>
<reference evidence="2" key="2">
    <citation type="journal article" date="2015" name="Data Brief">
        <title>Shoot transcriptome of the giant reed, Arundo donax.</title>
        <authorList>
            <person name="Barrero R.A."/>
            <person name="Guerrero F.D."/>
            <person name="Moolhuijzen P."/>
            <person name="Goolsby J.A."/>
            <person name="Tidwell J."/>
            <person name="Bellgard S.E."/>
            <person name="Bellgard M.I."/>
        </authorList>
    </citation>
    <scope>NUCLEOTIDE SEQUENCE</scope>
    <source>
        <tissue evidence="2">Shoot tissue taken approximately 20 cm above the soil surface</tissue>
    </source>
</reference>
<sequence length="77" mass="9061">MSRIFFSQTCRRAACHSIKKRNIVQRGKENPSKRIPKHTPLTSLHSRHSDLRKQPNKTPTSSIHVLPWKWKSCRDET</sequence>
<name>A0A0A9EJU5_ARUDO</name>
<dbReference type="AlphaFoldDB" id="A0A0A9EJU5"/>
<evidence type="ECO:0000256" key="1">
    <source>
        <dbReference type="SAM" id="MobiDB-lite"/>
    </source>
</evidence>
<accession>A0A0A9EJU5</accession>
<organism evidence="2">
    <name type="scientific">Arundo donax</name>
    <name type="common">Giant reed</name>
    <name type="synonym">Donax arundinaceus</name>
    <dbReference type="NCBI Taxonomy" id="35708"/>
    <lineage>
        <taxon>Eukaryota</taxon>
        <taxon>Viridiplantae</taxon>
        <taxon>Streptophyta</taxon>
        <taxon>Embryophyta</taxon>
        <taxon>Tracheophyta</taxon>
        <taxon>Spermatophyta</taxon>
        <taxon>Magnoliopsida</taxon>
        <taxon>Liliopsida</taxon>
        <taxon>Poales</taxon>
        <taxon>Poaceae</taxon>
        <taxon>PACMAD clade</taxon>
        <taxon>Arundinoideae</taxon>
        <taxon>Arundineae</taxon>
        <taxon>Arundo</taxon>
    </lineage>
</organism>
<proteinExistence type="predicted"/>
<dbReference type="EMBL" id="GBRH01199805">
    <property type="protein sequence ID" value="JAD98090.1"/>
    <property type="molecule type" value="Transcribed_RNA"/>
</dbReference>
<evidence type="ECO:0000313" key="2">
    <source>
        <dbReference type="EMBL" id="JAD98090.1"/>
    </source>
</evidence>
<feature type="region of interest" description="Disordered" evidence="1">
    <location>
        <begin position="21"/>
        <end position="62"/>
    </location>
</feature>